<dbReference type="Proteomes" id="UP000054538">
    <property type="component" value="Unassembled WGS sequence"/>
</dbReference>
<proteinExistence type="predicted"/>
<reference evidence="2" key="2">
    <citation type="submission" date="2015-01" db="EMBL/GenBank/DDBJ databases">
        <title>Evolutionary Origins and Diversification of the Mycorrhizal Mutualists.</title>
        <authorList>
            <consortium name="DOE Joint Genome Institute"/>
            <consortium name="Mycorrhizal Genomics Consortium"/>
            <person name="Kohler A."/>
            <person name="Kuo A."/>
            <person name="Nagy L.G."/>
            <person name="Floudas D."/>
            <person name="Copeland A."/>
            <person name="Barry K.W."/>
            <person name="Cichocki N."/>
            <person name="Veneault-Fourrey C."/>
            <person name="LaButti K."/>
            <person name="Lindquist E.A."/>
            <person name="Lipzen A."/>
            <person name="Lundell T."/>
            <person name="Morin E."/>
            <person name="Murat C."/>
            <person name="Riley R."/>
            <person name="Ohm R."/>
            <person name="Sun H."/>
            <person name="Tunlid A."/>
            <person name="Henrissat B."/>
            <person name="Grigoriev I.V."/>
            <person name="Hibbett D.S."/>
            <person name="Martin F."/>
        </authorList>
    </citation>
    <scope>NUCLEOTIDE SEQUENCE [LARGE SCALE GENOMIC DNA]</scope>
    <source>
        <strain evidence="2">Ve08.2h10</strain>
    </source>
</reference>
<sequence length="72" mass="8058">MVIETHPARIGTCWNACTEGHPACRCSFAEPVTLFQCTSNAHAEHTFQFICDIVCHLSFSSFMDTMPMNTCQ</sequence>
<organism evidence="1 2">
    <name type="scientific">Paxillus rubicundulus Ve08.2h10</name>
    <dbReference type="NCBI Taxonomy" id="930991"/>
    <lineage>
        <taxon>Eukaryota</taxon>
        <taxon>Fungi</taxon>
        <taxon>Dikarya</taxon>
        <taxon>Basidiomycota</taxon>
        <taxon>Agaricomycotina</taxon>
        <taxon>Agaricomycetes</taxon>
        <taxon>Agaricomycetidae</taxon>
        <taxon>Boletales</taxon>
        <taxon>Paxilineae</taxon>
        <taxon>Paxillaceae</taxon>
        <taxon>Paxillus</taxon>
    </lineage>
</organism>
<keyword evidence="2" id="KW-1185">Reference proteome</keyword>
<evidence type="ECO:0000313" key="2">
    <source>
        <dbReference type="Proteomes" id="UP000054538"/>
    </source>
</evidence>
<reference evidence="1 2" key="1">
    <citation type="submission" date="2014-04" db="EMBL/GenBank/DDBJ databases">
        <authorList>
            <consortium name="DOE Joint Genome Institute"/>
            <person name="Kuo A."/>
            <person name="Kohler A."/>
            <person name="Jargeat P."/>
            <person name="Nagy L.G."/>
            <person name="Floudas D."/>
            <person name="Copeland A."/>
            <person name="Barry K.W."/>
            <person name="Cichocki N."/>
            <person name="Veneault-Fourrey C."/>
            <person name="LaButti K."/>
            <person name="Lindquist E.A."/>
            <person name="Lipzen A."/>
            <person name="Lundell T."/>
            <person name="Morin E."/>
            <person name="Murat C."/>
            <person name="Sun H."/>
            <person name="Tunlid A."/>
            <person name="Henrissat B."/>
            <person name="Grigoriev I.V."/>
            <person name="Hibbett D.S."/>
            <person name="Martin F."/>
            <person name="Nordberg H.P."/>
            <person name="Cantor M.N."/>
            <person name="Hua S.X."/>
        </authorList>
    </citation>
    <scope>NUCLEOTIDE SEQUENCE [LARGE SCALE GENOMIC DNA]</scope>
    <source>
        <strain evidence="1 2">Ve08.2h10</strain>
    </source>
</reference>
<name>A0A0D0D1V8_9AGAM</name>
<protein>
    <submittedName>
        <fullName evidence="1">Uncharacterized protein</fullName>
    </submittedName>
</protein>
<dbReference type="AlphaFoldDB" id="A0A0D0D1V8"/>
<dbReference type="HOGENOM" id="CLU_2722955_0_0_1"/>
<dbReference type="EMBL" id="KN825688">
    <property type="protein sequence ID" value="KIK82043.1"/>
    <property type="molecule type" value="Genomic_DNA"/>
</dbReference>
<dbReference type="InParanoid" id="A0A0D0D1V8"/>
<evidence type="ECO:0000313" key="1">
    <source>
        <dbReference type="EMBL" id="KIK82043.1"/>
    </source>
</evidence>
<accession>A0A0D0D1V8</accession>
<gene>
    <name evidence="1" type="ORF">PAXRUDRAFT_731145</name>
</gene>